<dbReference type="EMBL" id="JAMKFB020000017">
    <property type="protein sequence ID" value="KAL0169414.1"/>
    <property type="molecule type" value="Genomic_DNA"/>
</dbReference>
<accession>A0ABD0P5P5</accession>
<keyword evidence="3" id="KW-1185">Reference proteome</keyword>
<feature type="non-terminal residue" evidence="2">
    <location>
        <position position="80"/>
    </location>
</feature>
<feature type="non-terminal residue" evidence="2">
    <location>
        <position position="1"/>
    </location>
</feature>
<organism evidence="2 3">
    <name type="scientific">Cirrhinus mrigala</name>
    <name type="common">Mrigala</name>
    <dbReference type="NCBI Taxonomy" id="683832"/>
    <lineage>
        <taxon>Eukaryota</taxon>
        <taxon>Metazoa</taxon>
        <taxon>Chordata</taxon>
        <taxon>Craniata</taxon>
        <taxon>Vertebrata</taxon>
        <taxon>Euteleostomi</taxon>
        <taxon>Actinopterygii</taxon>
        <taxon>Neopterygii</taxon>
        <taxon>Teleostei</taxon>
        <taxon>Ostariophysi</taxon>
        <taxon>Cypriniformes</taxon>
        <taxon>Cyprinidae</taxon>
        <taxon>Labeoninae</taxon>
        <taxon>Labeonini</taxon>
        <taxon>Cirrhinus</taxon>
    </lineage>
</organism>
<sequence>TPAVLTSFRTLPDEDANGQNGVTDSLTPKSGDGLEENVEPDRHHSPAERSSWTSSDPYLVQVTRVETYIDDEEDATGVQA</sequence>
<feature type="compositionally biased region" description="Polar residues" evidence="1">
    <location>
        <begin position="17"/>
        <end position="28"/>
    </location>
</feature>
<evidence type="ECO:0000256" key="1">
    <source>
        <dbReference type="SAM" id="MobiDB-lite"/>
    </source>
</evidence>
<name>A0ABD0P5P5_CIRMR</name>
<dbReference type="Proteomes" id="UP001529510">
    <property type="component" value="Unassembled WGS sequence"/>
</dbReference>
<evidence type="ECO:0000313" key="2">
    <source>
        <dbReference type="EMBL" id="KAL0169414.1"/>
    </source>
</evidence>
<reference evidence="2 3" key="1">
    <citation type="submission" date="2024-05" db="EMBL/GenBank/DDBJ databases">
        <title>Genome sequencing and assembly of Indian major carp, Cirrhinus mrigala (Hamilton, 1822).</title>
        <authorList>
            <person name="Mohindra V."/>
            <person name="Chowdhury L.M."/>
            <person name="Lal K."/>
            <person name="Jena J.K."/>
        </authorList>
    </citation>
    <scope>NUCLEOTIDE SEQUENCE [LARGE SCALE GENOMIC DNA]</scope>
    <source>
        <strain evidence="2">CM1030</strain>
        <tissue evidence="2">Blood</tissue>
    </source>
</reference>
<gene>
    <name evidence="2" type="ORF">M9458_034010</name>
</gene>
<comment type="caution">
    <text evidence="2">The sequence shown here is derived from an EMBL/GenBank/DDBJ whole genome shotgun (WGS) entry which is preliminary data.</text>
</comment>
<feature type="region of interest" description="Disordered" evidence="1">
    <location>
        <begin position="1"/>
        <end position="55"/>
    </location>
</feature>
<dbReference type="AlphaFoldDB" id="A0ABD0P5P5"/>
<proteinExistence type="predicted"/>
<evidence type="ECO:0000313" key="3">
    <source>
        <dbReference type="Proteomes" id="UP001529510"/>
    </source>
</evidence>
<protein>
    <submittedName>
        <fullName evidence="2">Uncharacterized protein</fullName>
    </submittedName>
</protein>